<comment type="caution">
    <text evidence="1">The sequence shown here is derived from an EMBL/GenBank/DDBJ whole genome shotgun (WGS) entry which is preliminary data.</text>
</comment>
<protein>
    <submittedName>
        <fullName evidence="1">Uncharacterized protein</fullName>
    </submittedName>
</protein>
<gene>
    <name evidence="1" type="ORF">HNR72_007195</name>
</gene>
<evidence type="ECO:0000313" key="1">
    <source>
        <dbReference type="EMBL" id="MBB5816167.1"/>
    </source>
</evidence>
<reference evidence="1 2" key="1">
    <citation type="submission" date="2020-08" db="EMBL/GenBank/DDBJ databases">
        <title>Sequencing the genomes of 1000 actinobacteria strains.</title>
        <authorList>
            <person name="Klenk H.-P."/>
        </authorList>
    </citation>
    <scope>NUCLEOTIDE SEQUENCE [LARGE SCALE GENOMIC DNA]</scope>
    <source>
        <strain evidence="1 2">DSM 40129</strain>
    </source>
</reference>
<keyword evidence="2" id="KW-1185">Reference proteome</keyword>
<accession>A0AA89Q8D3</accession>
<proteinExistence type="predicted"/>
<dbReference type="Proteomes" id="UP000579531">
    <property type="component" value="Unassembled WGS sequence"/>
</dbReference>
<sequence length="92" mass="9234">MAVPRRSPPLVGAGAYALLSLTGVSDVAPDGWLGLACDWAGRRTGRAGGLGGLVGDCIGARLQPCLPETCLRLLLGGLATGLGFLYAVQALA</sequence>
<organism evidence="1 2">
    <name type="scientific">Streptomyces collinus</name>
    <dbReference type="NCBI Taxonomy" id="42684"/>
    <lineage>
        <taxon>Bacteria</taxon>
        <taxon>Bacillati</taxon>
        <taxon>Actinomycetota</taxon>
        <taxon>Actinomycetes</taxon>
        <taxon>Kitasatosporales</taxon>
        <taxon>Streptomycetaceae</taxon>
        <taxon>Streptomyces</taxon>
    </lineage>
</organism>
<evidence type="ECO:0000313" key="2">
    <source>
        <dbReference type="Proteomes" id="UP000579531"/>
    </source>
</evidence>
<dbReference type="EMBL" id="JACHLX010000001">
    <property type="protein sequence ID" value="MBB5816167.1"/>
    <property type="molecule type" value="Genomic_DNA"/>
</dbReference>
<dbReference type="AlphaFoldDB" id="A0AA89Q8D3"/>
<name>A0AA89Q8D3_STRCU</name>